<dbReference type="Pfam" id="PF01613">
    <property type="entry name" value="Flavin_Reduct"/>
    <property type="match status" value="1"/>
</dbReference>
<accession>A0ABV2JAT9</accession>
<feature type="domain" description="Flavin reductase like" evidence="1">
    <location>
        <begin position="19"/>
        <end position="180"/>
    </location>
</feature>
<organism evidence="2 3">
    <name type="scientific">Peptoniphilus olsenii</name>
    <dbReference type="NCBI Taxonomy" id="411570"/>
    <lineage>
        <taxon>Bacteria</taxon>
        <taxon>Bacillati</taxon>
        <taxon>Bacillota</taxon>
        <taxon>Tissierellia</taxon>
        <taxon>Tissierellales</taxon>
        <taxon>Peptoniphilaceae</taxon>
        <taxon>Peptoniphilus</taxon>
    </lineage>
</organism>
<comment type="caution">
    <text evidence="2">The sequence shown here is derived from an EMBL/GenBank/DDBJ whole genome shotgun (WGS) entry which is preliminary data.</text>
</comment>
<name>A0ABV2JAT9_9FIRM</name>
<dbReference type="Gene3D" id="2.30.110.10">
    <property type="entry name" value="Electron Transport, Fmn-binding Protein, Chain A"/>
    <property type="match status" value="1"/>
</dbReference>
<proteinExistence type="predicted"/>
<protein>
    <submittedName>
        <fullName evidence="2">Flavin reductase (DIM6/NTAB) family NADH-FMN oxidoreductase RutF</fullName>
    </submittedName>
</protein>
<dbReference type="Proteomes" id="UP001549162">
    <property type="component" value="Unassembled WGS sequence"/>
</dbReference>
<evidence type="ECO:0000313" key="2">
    <source>
        <dbReference type="EMBL" id="MET3617871.1"/>
    </source>
</evidence>
<evidence type="ECO:0000313" key="3">
    <source>
        <dbReference type="Proteomes" id="UP001549162"/>
    </source>
</evidence>
<dbReference type="PANTHER" id="PTHR43812:SF2">
    <property type="entry name" value="FLAVIN REDUCTASE LIKE DOMAIN-CONTAINING PROTEIN"/>
    <property type="match status" value="1"/>
</dbReference>
<dbReference type="SUPFAM" id="SSF50475">
    <property type="entry name" value="FMN-binding split barrel"/>
    <property type="match status" value="1"/>
</dbReference>
<dbReference type="InterPro" id="IPR012349">
    <property type="entry name" value="Split_barrel_FMN-bd"/>
</dbReference>
<evidence type="ECO:0000259" key="1">
    <source>
        <dbReference type="SMART" id="SM00903"/>
    </source>
</evidence>
<dbReference type="EMBL" id="JBEPMA010000010">
    <property type="protein sequence ID" value="MET3617871.1"/>
    <property type="molecule type" value="Genomic_DNA"/>
</dbReference>
<dbReference type="RefSeq" id="WP_354368709.1">
    <property type="nucleotide sequence ID" value="NZ_JBEPMA010000010.1"/>
</dbReference>
<dbReference type="InterPro" id="IPR002563">
    <property type="entry name" value="Flavin_Rdtase-like_dom"/>
</dbReference>
<reference evidence="2 3" key="1">
    <citation type="submission" date="2024-06" db="EMBL/GenBank/DDBJ databases">
        <title>Genomic Encyclopedia of Type Strains, Phase IV (KMG-IV): sequencing the most valuable type-strain genomes for metagenomic binning, comparative biology and taxonomic classification.</title>
        <authorList>
            <person name="Goeker M."/>
        </authorList>
    </citation>
    <scope>NUCLEOTIDE SEQUENCE [LARGE SCALE GENOMIC DNA]</scope>
    <source>
        <strain evidence="2 3">DSM 21460</strain>
    </source>
</reference>
<gene>
    <name evidence="2" type="ORF">ABID14_001506</name>
</gene>
<sequence length="229" mass="25967">MFYETQKNNHGLPHNPFKSCTVPRCIGWISTRNEDGSDNIAPYSQFTNLTFDPPYVLFSANQNIFEDRKNTVKNIERTGQFVFNMVSEELAEAMNKSSIAKLPNGLQDKFEYIGVEKQEAELVDVAMVKSSPVHYEIEYVQTLRLPGNDIINTIDVIIGKVIGIHIKDEFINDEGKVDIVGIRPVARLGYFDFTVVNNSFEMAPPKIEDENLQFLVDKGLEGIAEDQEK</sequence>
<dbReference type="PANTHER" id="PTHR43812">
    <property type="entry name" value="BLR2425 PROTEIN"/>
    <property type="match status" value="1"/>
</dbReference>
<keyword evidence="3" id="KW-1185">Reference proteome</keyword>
<dbReference type="SMART" id="SM00903">
    <property type="entry name" value="Flavin_Reduct"/>
    <property type="match status" value="1"/>
</dbReference>